<comment type="caution">
    <text evidence="1">The sequence shown here is derived from an EMBL/GenBank/DDBJ whole genome shotgun (WGS) entry which is preliminary data.</text>
</comment>
<sequence length="941" mass="103536">MALEALVSKSANLNHDVNYNSNINTNTNLNNDSNSNNDNMNNNQNNQNNSNNTTNSRQSKKFSLTSIEEFMDTHHDDLNLNDGYSKQQNYQNTNVNRTENLRRVSTASNDPNIKVSTMSLTGQSVASLSPNTAAPHDQIENKEAQVTNNNTKQTNSNNTQKIRSSNVNIINNNGSFSDRNQNNSNTSLNEHDFSFKKKPLDFAIKNKRLNSNISSSGALPPQQNLEHLTCDPDHVKFFNKYKGIVDYKDKTVSSTENSSPRSLEIGVSSVFDSKLQAELNGYDLGNKNRKSSLSGTKFQQPLEFNATKKTGLSRLTVSNNKRNLSDITQLHSSGKINNNSNNANTTTINNGTNNYYPATFDLSQPTRRYSEPNQPPADTTIGYKKSFLDSTNLQIHQQQLQQQQQQQRLYQQQILEYSRNSSIINEALNAPGLNQNGNANNEMTTSLGLSRNSSSSNTSSHIDPISKDNHSTSSTTLNSNKQDQTSDISREINNSRLLEETSVPRQINDPHKLQGYVPAVLRPIEEIGKDYYTYGSPESDRKAKSPSNSLVEQRTTMPDNNTTTATTITTTSSKESSNINNNKNGASNSATSLCNNKQLKKKNSVFSNVSANSNYDTSTQTSTSRSNSVSEDVTMSKQELRQQLHSNKGSHEKLSTILSTSNDNSGNALSEENYFLLASAATVNTFSKIPGENNGSLHEVDKLSGSSNGTISKSSSIQSLGSSIATINKQSKVGFGISSGNGSSATPYQLENVKQGLNNIPYLEPTHTHWKPNDTRSNCASCDAQFSMIKRKHHCRHCGDIFCFECCNFKANLNLLAKFDISSLGKESKVCESCFSSWLQFLRKGTNIINAINNNGERSNGNNNDKNMITNNITNKNSDSRIGLASLYNSFFASSSNLLSTKGNTSSQNPTSTVNPDVAPNAKTRVASIVGTNGDWTWSSF</sequence>
<proteinExistence type="predicted"/>
<name>A0ACB5TF41_CANBO</name>
<organism evidence="1 2">
    <name type="scientific">Candida boidinii</name>
    <name type="common">Yeast</name>
    <dbReference type="NCBI Taxonomy" id="5477"/>
    <lineage>
        <taxon>Eukaryota</taxon>
        <taxon>Fungi</taxon>
        <taxon>Dikarya</taxon>
        <taxon>Ascomycota</taxon>
        <taxon>Saccharomycotina</taxon>
        <taxon>Pichiomycetes</taxon>
        <taxon>Pichiales</taxon>
        <taxon>Pichiaceae</taxon>
        <taxon>Ogataea</taxon>
        <taxon>Ogataea/Candida clade</taxon>
    </lineage>
</organism>
<accession>A0ACB5TF41</accession>
<keyword evidence="2" id="KW-1185">Reference proteome</keyword>
<dbReference type="EMBL" id="BSXV01000047">
    <property type="protein sequence ID" value="GME87133.1"/>
    <property type="molecule type" value="Genomic_DNA"/>
</dbReference>
<dbReference type="Proteomes" id="UP001165101">
    <property type="component" value="Unassembled WGS sequence"/>
</dbReference>
<gene>
    <name evidence="1" type="ORF">Cboi01_000020200</name>
</gene>
<protein>
    <submittedName>
        <fullName evidence="1">Unnamed protein product</fullName>
    </submittedName>
</protein>
<evidence type="ECO:0000313" key="1">
    <source>
        <dbReference type="EMBL" id="GME87133.1"/>
    </source>
</evidence>
<evidence type="ECO:0000313" key="2">
    <source>
        <dbReference type="Proteomes" id="UP001165101"/>
    </source>
</evidence>
<reference evidence="1" key="1">
    <citation type="submission" date="2023-04" db="EMBL/GenBank/DDBJ databases">
        <title>Candida boidinii NBRC 1967.</title>
        <authorList>
            <person name="Ichikawa N."/>
            <person name="Sato H."/>
            <person name="Tonouchi N."/>
        </authorList>
    </citation>
    <scope>NUCLEOTIDE SEQUENCE</scope>
    <source>
        <strain evidence="1">NBRC 1967</strain>
    </source>
</reference>